<protein>
    <submittedName>
        <fullName evidence="4">Sortilin (Neurotensin receptor 3)</fullName>
    </submittedName>
</protein>
<keyword evidence="1" id="KW-0677">Repeat</keyword>
<proteinExistence type="predicted"/>
<evidence type="ECO:0000313" key="4">
    <source>
        <dbReference type="EMBL" id="PSK98730.1"/>
    </source>
</evidence>
<keyword evidence="5" id="KW-1185">Reference proteome</keyword>
<evidence type="ECO:0000256" key="1">
    <source>
        <dbReference type="ARBA" id="ARBA00022737"/>
    </source>
</evidence>
<feature type="signal peptide" evidence="2">
    <location>
        <begin position="1"/>
        <end position="26"/>
    </location>
</feature>
<gene>
    <name evidence="4" type="ORF">CLV48_11817</name>
</gene>
<dbReference type="PANTHER" id="PTHR12106:SF27">
    <property type="entry name" value="SORTILIN-RELATED RECEPTOR"/>
    <property type="match status" value="1"/>
</dbReference>
<dbReference type="InterPro" id="IPR031778">
    <property type="entry name" value="Sortilin_N"/>
</dbReference>
<dbReference type="InterPro" id="IPR050310">
    <property type="entry name" value="VPS10-sortilin"/>
</dbReference>
<dbReference type="SUPFAM" id="SSF110296">
    <property type="entry name" value="Oligoxyloglucan reducing end-specific cellobiohydrolase"/>
    <property type="match status" value="2"/>
</dbReference>
<dbReference type="InterPro" id="IPR015943">
    <property type="entry name" value="WD40/YVTN_repeat-like_dom_sf"/>
</dbReference>
<organism evidence="4 5">
    <name type="scientific">Cecembia rubra</name>
    <dbReference type="NCBI Taxonomy" id="1485585"/>
    <lineage>
        <taxon>Bacteria</taxon>
        <taxon>Pseudomonadati</taxon>
        <taxon>Bacteroidota</taxon>
        <taxon>Cytophagia</taxon>
        <taxon>Cytophagales</taxon>
        <taxon>Cyclobacteriaceae</taxon>
        <taxon>Cecembia</taxon>
    </lineage>
</organism>
<dbReference type="Proteomes" id="UP000240708">
    <property type="component" value="Unassembled WGS sequence"/>
</dbReference>
<comment type="caution">
    <text evidence="4">The sequence shown here is derived from an EMBL/GenBank/DDBJ whole genome shotgun (WGS) entry which is preliminary data.</text>
</comment>
<evidence type="ECO:0000259" key="3">
    <source>
        <dbReference type="Pfam" id="PF15902"/>
    </source>
</evidence>
<dbReference type="Pfam" id="PF15902">
    <property type="entry name" value="Sortilin-Vps10"/>
    <property type="match status" value="1"/>
</dbReference>
<accession>A0A2P8DNF6</accession>
<dbReference type="OrthoDB" id="9757809at2"/>
<dbReference type="PANTHER" id="PTHR12106">
    <property type="entry name" value="SORTILIN RELATED"/>
    <property type="match status" value="1"/>
</dbReference>
<feature type="chain" id="PRO_5015158106" evidence="2">
    <location>
        <begin position="27"/>
        <end position="929"/>
    </location>
</feature>
<sequence>MKRKFYPIVIWAMSACLTFQINQSAAQQVKPSSAKEMQEAVKKHQEMLENSPYWDYPARNLGPTNMSGRIVDIEVSSDFKTYYIAAASGGVWKTTDNGQSFIPIFDHLGALGIGDMAIAPSNDQIIWVGTGENNSSRSTYAGAGVFKSSDAGKSWEFMGLPFSHHIGQIQIHPQNPDIVWVGSMGALYSRNEERGLYKTIDGGKTWKKTLYINENTGVIDIKVHPQNPNIILAATWERFRQSHDFIGNGKGSGIWRSEDGGETWKKAMEGFPQDQFIGRIGFDFSLSNPNIVYALLDYQKPQENSRPQAPRTAPKDELSLESIKTMSVQDVINLEDEKLEKVLRSNRFASKYNANNVKRLLKLGRITPAQIANYHGGGQDANAALFNTSITGAEVYRSTDAGKSWSKVNESNLDRLYNTYGYYFGEIRVSTQSEDEVFILGVPLLVSRDGGRNFARTDTVGDVHSDHQALWINPKDSKHLVLGNDGGLYLSYGGGERWNHLNTELTISQFYSIMVDEKTPYNIYGGMQDNGVWYGKSTGKPSDLWTSLMGGDGMVVAVDTRSNDIVYTGFQFGNYFRINTATGERKMVTPAHDIGRSPNRWNWRTPAFLSQHNQDIFYMGSQYVYRSLDRGDTWETISPDLTKNQKSGNVPFATLTVIEESPLEFGTIYAGSDDGNLWITRDHGASWTDISKGLPQDRWVSSITPSQHKEGIVYVTLTGYRFDEFIPHVFKSTDYGKTWNSIAAELPHEAVNILKEDHKFENILYVGTDHGLYISSDGGKTYNLFQGHLPNVAIYDIAIQKRENDLVIGTHGRSVFIIDLKPIHQLMTSNPNEIQIFKASEIRFNPRLSSWLEGIVNKPRQNILFYTPVAGETKFEIKNDKGEVIQSWTHSARIGFNQSSWEFGDIGRGKYKILISVNNEKGEKEFEVK</sequence>
<evidence type="ECO:0000313" key="5">
    <source>
        <dbReference type="Proteomes" id="UP000240708"/>
    </source>
</evidence>
<dbReference type="AlphaFoldDB" id="A0A2P8DNF6"/>
<keyword evidence="4" id="KW-0675">Receptor</keyword>
<dbReference type="CDD" id="cd15482">
    <property type="entry name" value="Sialidase_non-viral"/>
    <property type="match status" value="2"/>
</dbReference>
<dbReference type="EMBL" id="PYGF01000018">
    <property type="protein sequence ID" value="PSK98730.1"/>
    <property type="molecule type" value="Genomic_DNA"/>
</dbReference>
<evidence type="ECO:0000256" key="2">
    <source>
        <dbReference type="SAM" id="SignalP"/>
    </source>
</evidence>
<dbReference type="PROSITE" id="PS51257">
    <property type="entry name" value="PROKAR_LIPOPROTEIN"/>
    <property type="match status" value="1"/>
</dbReference>
<dbReference type="RefSeq" id="WP_106568986.1">
    <property type="nucleotide sequence ID" value="NZ_PYGF01000018.1"/>
</dbReference>
<reference evidence="4 5" key="1">
    <citation type="submission" date="2018-03" db="EMBL/GenBank/DDBJ databases">
        <title>Genomic Encyclopedia of Archaeal and Bacterial Type Strains, Phase II (KMG-II): from individual species to whole genera.</title>
        <authorList>
            <person name="Goeker M."/>
        </authorList>
    </citation>
    <scope>NUCLEOTIDE SEQUENCE [LARGE SCALE GENOMIC DNA]</scope>
    <source>
        <strain evidence="4 5">DSM 28057</strain>
    </source>
</reference>
<keyword evidence="2" id="KW-0732">Signal</keyword>
<name>A0A2P8DNF6_9BACT</name>
<feature type="domain" description="Sortilin N-terminal" evidence="3">
    <location>
        <begin position="145"/>
        <end position="278"/>
    </location>
</feature>
<dbReference type="Gene3D" id="2.130.10.10">
    <property type="entry name" value="YVTN repeat-like/Quinoprotein amine dehydrogenase"/>
    <property type="match status" value="5"/>
</dbReference>